<evidence type="ECO:0000259" key="2">
    <source>
        <dbReference type="PROSITE" id="PS50164"/>
    </source>
</evidence>
<dbReference type="InterPro" id="IPR050190">
    <property type="entry name" value="UPF0213_domain"/>
</dbReference>
<name>A0A934KSU9_9FLAO</name>
<dbReference type="EMBL" id="JAEHJZ010000004">
    <property type="protein sequence ID" value="MBJ7879503.1"/>
    <property type="molecule type" value="Genomic_DNA"/>
</dbReference>
<dbReference type="RefSeq" id="WP_199596952.1">
    <property type="nucleotide sequence ID" value="NZ_JAEHJZ010000004.1"/>
</dbReference>
<evidence type="ECO:0000313" key="3">
    <source>
        <dbReference type="EMBL" id="MBJ7879503.1"/>
    </source>
</evidence>
<protein>
    <submittedName>
        <fullName evidence="3">GIY-YIG nuclease family protein</fullName>
    </submittedName>
</protein>
<dbReference type="InterPro" id="IPR000305">
    <property type="entry name" value="GIY-YIG_endonuc"/>
</dbReference>
<dbReference type="PROSITE" id="PS50164">
    <property type="entry name" value="GIY_YIG"/>
    <property type="match status" value="1"/>
</dbReference>
<dbReference type="CDD" id="cd10449">
    <property type="entry name" value="GIY-YIG_SLX1_like"/>
    <property type="match status" value="1"/>
</dbReference>
<dbReference type="PANTHER" id="PTHR34477:SF1">
    <property type="entry name" value="UPF0213 PROTEIN YHBQ"/>
    <property type="match status" value="1"/>
</dbReference>
<dbReference type="Pfam" id="PF01541">
    <property type="entry name" value="GIY-YIG"/>
    <property type="match status" value="1"/>
</dbReference>
<dbReference type="InterPro" id="IPR035901">
    <property type="entry name" value="GIY-YIG_endonuc_sf"/>
</dbReference>
<dbReference type="SUPFAM" id="SSF82771">
    <property type="entry name" value="GIY-YIG endonuclease"/>
    <property type="match status" value="1"/>
</dbReference>
<dbReference type="Proteomes" id="UP000662373">
    <property type="component" value="Unassembled WGS sequence"/>
</dbReference>
<dbReference type="AlphaFoldDB" id="A0A934KSU9"/>
<keyword evidence="4" id="KW-1185">Reference proteome</keyword>
<gene>
    <name evidence="3" type="ORF">JEM65_02375</name>
</gene>
<feature type="domain" description="GIY-YIG" evidence="2">
    <location>
        <begin position="1"/>
        <end position="78"/>
    </location>
</feature>
<evidence type="ECO:0000256" key="1">
    <source>
        <dbReference type="ARBA" id="ARBA00007435"/>
    </source>
</evidence>
<dbReference type="Gene3D" id="3.40.1440.10">
    <property type="entry name" value="GIY-YIG endonuclease"/>
    <property type="match status" value="1"/>
</dbReference>
<organism evidence="3 4">
    <name type="scientific">Gelidibacter salicanalis</name>
    <dbReference type="NCBI Taxonomy" id="291193"/>
    <lineage>
        <taxon>Bacteria</taxon>
        <taxon>Pseudomonadati</taxon>
        <taxon>Bacteroidota</taxon>
        <taxon>Flavobacteriia</taxon>
        <taxon>Flavobacteriales</taxon>
        <taxon>Flavobacteriaceae</taxon>
        <taxon>Gelidibacter</taxon>
    </lineage>
</organism>
<sequence length="80" mass="9757">MYVVYIIYSIKFDRYYVGMSSDFKERLKTHNSGQVKSTKAFRPWDLFHLEEFETRTEARTREKYLKSAAGRRWRKHNLGM</sequence>
<dbReference type="PANTHER" id="PTHR34477">
    <property type="entry name" value="UPF0213 PROTEIN YHBQ"/>
    <property type="match status" value="1"/>
</dbReference>
<proteinExistence type="inferred from homology"/>
<comment type="similarity">
    <text evidence="1">Belongs to the UPF0213 family.</text>
</comment>
<evidence type="ECO:0000313" key="4">
    <source>
        <dbReference type="Proteomes" id="UP000662373"/>
    </source>
</evidence>
<accession>A0A934KSU9</accession>
<comment type="caution">
    <text evidence="3">The sequence shown here is derived from an EMBL/GenBank/DDBJ whole genome shotgun (WGS) entry which is preliminary data.</text>
</comment>
<reference evidence="3 4" key="1">
    <citation type="submission" date="2020-09" db="EMBL/GenBank/DDBJ databases">
        <title>Draft genome of Gelidibacter salicanalis PAMC21136.</title>
        <authorList>
            <person name="Park H."/>
        </authorList>
    </citation>
    <scope>NUCLEOTIDE SEQUENCE [LARGE SCALE GENOMIC DNA]</scope>
    <source>
        <strain evidence="3 4">PAMC21136</strain>
    </source>
</reference>